<dbReference type="InterPro" id="IPR036721">
    <property type="entry name" value="RCK_C_sf"/>
</dbReference>
<dbReference type="InterPro" id="IPR058604">
    <property type="entry name" value="DUF8167_3rd"/>
</dbReference>
<evidence type="ECO:0000256" key="1">
    <source>
        <dbReference type="SAM" id="MobiDB-lite"/>
    </source>
</evidence>
<evidence type="ECO:0000313" key="4">
    <source>
        <dbReference type="EMBL" id="MDF9744573.1"/>
    </source>
</evidence>
<dbReference type="PROSITE" id="PS51202">
    <property type="entry name" value="RCK_C"/>
    <property type="match status" value="1"/>
</dbReference>
<dbReference type="InterPro" id="IPR058480">
    <property type="entry name" value="DUF8167_N"/>
</dbReference>
<dbReference type="Pfam" id="PF26503">
    <property type="entry name" value="DUF8167_3rd"/>
    <property type="match status" value="1"/>
</dbReference>
<reference evidence="4" key="1">
    <citation type="submission" date="2022-06" db="EMBL/GenBank/DDBJ databases">
        <title>Natrinema sp. a new haloarchaeum isolate from saline soil.</title>
        <authorList>
            <person name="Strakova D."/>
            <person name="Galisteo C."/>
            <person name="Sanchez-Porro C."/>
            <person name="Ventosa A."/>
        </authorList>
    </citation>
    <scope>NUCLEOTIDE SEQUENCE</scope>
    <source>
        <strain evidence="4">S1CR25-10</strain>
    </source>
</reference>
<dbReference type="InterPro" id="IPR006037">
    <property type="entry name" value="RCK_C"/>
</dbReference>
<dbReference type="Proteomes" id="UP001154061">
    <property type="component" value="Unassembled WGS sequence"/>
</dbReference>
<dbReference type="Pfam" id="PF26502">
    <property type="entry name" value="DUF8167_2nd"/>
    <property type="match status" value="1"/>
</dbReference>
<sequence length="408" mass="43227">MTSIPVSEILVGVYLGLLAGIFPAFIAFSIGFGFKYFTNVTVPGLGVVVLGAGLAGISGGLMGLMDPALAESWTGIVAVLVVLMACLWAHSQGDKLGTATPRKLTLKSLRESKLSTDLAERVDSYGQIRIRPIGDVHDVEGYPPLPDDVREEIYTGSWRFPADLPLAELEARLEERLLTDYELADVSVTIDRKGRAQIAAAPSAAGLSRRVPAGKRAVSIRTLLPTGIARGDIVTIALPDGEVTGPVVGAHTIGVEDSTEPPEDEESDEIPADLDAPTPTLKAPTTTGGEGRVTVAVPLDEARRVIATEFARITVHSRGKQREYEAIGVLKRDGNGFRKVTVGEGSALVGDTIGAARIRDNYGVAVLAIRRLSERIVAPRGVTELNAGDSLIVVGKRPRLEAFEEVAA</sequence>
<dbReference type="SUPFAM" id="SSF116726">
    <property type="entry name" value="TrkA C-terminal domain-like"/>
    <property type="match status" value="1"/>
</dbReference>
<feature type="compositionally biased region" description="Acidic residues" evidence="1">
    <location>
        <begin position="257"/>
        <end position="272"/>
    </location>
</feature>
<keyword evidence="2" id="KW-1133">Transmembrane helix</keyword>
<protein>
    <submittedName>
        <fullName evidence="4">TrkA C-terminal domain-containing protein</fullName>
    </submittedName>
</protein>
<dbReference type="InterPro" id="IPR058603">
    <property type="entry name" value="DUF8167_2nd"/>
</dbReference>
<feature type="transmembrane region" description="Helical" evidence="2">
    <location>
        <begin position="12"/>
        <end position="34"/>
    </location>
</feature>
<feature type="transmembrane region" description="Helical" evidence="2">
    <location>
        <begin position="40"/>
        <end position="61"/>
    </location>
</feature>
<accession>A0A9Q4Q1R3</accession>
<feature type="region of interest" description="Disordered" evidence="1">
    <location>
        <begin position="253"/>
        <end position="291"/>
    </location>
</feature>
<dbReference type="GO" id="GO:0008324">
    <property type="term" value="F:monoatomic cation transmembrane transporter activity"/>
    <property type="evidence" value="ECO:0007669"/>
    <property type="project" value="InterPro"/>
</dbReference>
<gene>
    <name evidence="4" type="ORF">NDI89_03145</name>
</gene>
<comment type="caution">
    <text evidence="4">The sequence shown here is derived from an EMBL/GenBank/DDBJ whole genome shotgun (WGS) entry which is preliminary data.</text>
</comment>
<evidence type="ECO:0000256" key="2">
    <source>
        <dbReference type="SAM" id="Phobius"/>
    </source>
</evidence>
<feature type="compositionally biased region" description="Low complexity" evidence="1">
    <location>
        <begin position="276"/>
        <end position="287"/>
    </location>
</feature>
<keyword evidence="2" id="KW-0472">Membrane</keyword>
<feature type="transmembrane region" description="Helical" evidence="2">
    <location>
        <begin position="73"/>
        <end position="91"/>
    </location>
</feature>
<dbReference type="GO" id="GO:0006813">
    <property type="term" value="P:potassium ion transport"/>
    <property type="evidence" value="ECO:0007669"/>
    <property type="project" value="InterPro"/>
</dbReference>
<evidence type="ECO:0000313" key="5">
    <source>
        <dbReference type="Proteomes" id="UP001154061"/>
    </source>
</evidence>
<name>A0A9Q4Q1R3_9EURY</name>
<dbReference type="AlphaFoldDB" id="A0A9Q4Q1R3"/>
<proteinExistence type="predicted"/>
<dbReference type="Pfam" id="PF02080">
    <property type="entry name" value="TrkA_C"/>
    <property type="match status" value="1"/>
</dbReference>
<dbReference type="Pfam" id="PF26501">
    <property type="entry name" value="DUF8167"/>
    <property type="match status" value="1"/>
</dbReference>
<dbReference type="Gene3D" id="3.30.70.1450">
    <property type="entry name" value="Regulator of K+ conductance, C-terminal domain"/>
    <property type="match status" value="1"/>
</dbReference>
<organism evidence="4 5">
    <name type="scientific">Natrinema salsiterrestre</name>
    <dbReference type="NCBI Taxonomy" id="2950540"/>
    <lineage>
        <taxon>Archaea</taxon>
        <taxon>Methanobacteriati</taxon>
        <taxon>Methanobacteriota</taxon>
        <taxon>Stenosarchaea group</taxon>
        <taxon>Halobacteria</taxon>
        <taxon>Halobacteriales</taxon>
        <taxon>Natrialbaceae</taxon>
        <taxon>Natrinema</taxon>
    </lineage>
</organism>
<feature type="domain" description="RCK C-terminal" evidence="3">
    <location>
        <begin position="325"/>
        <end position="408"/>
    </location>
</feature>
<keyword evidence="5" id="KW-1185">Reference proteome</keyword>
<evidence type="ECO:0000259" key="3">
    <source>
        <dbReference type="PROSITE" id="PS51202"/>
    </source>
</evidence>
<keyword evidence="2" id="KW-0812">Transmembrane</keyword>
<dbReference type="RefSeq" id="WP_277520061.1">
    <property type="nucleotide sequence ID" value="NZ_JAMQOT010000001.1"/>
</dbReference>
<dbReference type="EMBL" id="JAMQOT010000001">
    <property type="protein sequence ID" value="MDF9744573.1"/>
    <property type="molecule type" value="Genomic_DNA"/>
</dbReference>